<organism evidence="4">
    <name type="scientific">Escherichia virus LS2</name>
    <dbReference type="NCBI Taxonomy" id="2743776"/>
    <lineage>
        <taxon>Viruses</taxon>
        <taxon>Duplodnaviria</taxon>
        <taxon>Heunggongvirae</taxon>
        <taxon>Uroviricota</taxon>
        <taxon>Caudoviricetes</taxon>
        <taxon>Autographivirales</taxon>
        <taxon>Autotranscriptaviridae</taxon>
        <taxon>Studiervirinae</taxon>
        <taxon>Kayfunavirus</taxon>
        <taxon>Kayfunavirus LS2</taxon>
    </lineage>
</organism>
<keyword evidence="1" id="KW-1194">Viral DNA replication</keyword>
<proteinExistence type="inferred from homology"/>
<feature type="domain" description="Single-stranded DNA-binding protein BPT7" evidence="3">
    <location>
        <begin position="15"/>
        <end position="176"/>
    </location>
</feature>
<feature type="region of interest" description="Disordered" evidence="2">
    <location>
        <begin position="68"/>
        <end position="92"/>
    </location>
</feature>
<dbReference type="EMBL" id="MN518894">
    <property type="protein sequence ID" value="QLF86399.1"/>
    <property type="molecule type" value="Genomic_DNA"/>
</dbReference>
<evidence type="ECO:0000256" key="2">
    <source>
        <dbReference type="SAM" id="MobiDB-lite"/>
    </source>
</evidence>
<comment type="subunit">
    <text evidence="1">Homodimer. Interacts (via C-terminus) with the viral DNA polymerase. Interacts with the viral helicase/primase. Part of the replicase complex that includes the DNA polymerase, the primase/helicase and the single-stranded DNA binding protein.</text>
</comment>
<keyword evidence="1" id="KW-0227">DNA damage</keyword>
<evidence type="ECO:0000256" key="1">
    <source>
        <dbReference type="HAMAP-Rule" id="MF_04153"/>
    </source>
</evidence>
<feature type="compositionally biased region" description="Acidic residues" evidence="2">
    <location>
        <begin position="208"/>
        <end position="222"/>
    </location>
</feature>
<dbReference type="GO" id="GO:0003697">
    <property type="term" value="F:single-stranded DNA binding"/>
    <property type="evidence" value="ECO:0007669"/>
    <property type="project" value="UniProtKB-UniRule"/>
</dbReference>
<reference evidence="4" key="1">
    <citation type="submission" date="2019-09" db="EMBL/GenBank/DDBJ databases">
        <authorList>
            <person name="Kumar P."/>
            <person name="Meghvansi M.K."/>
            <person name="Kamboj D.V."/>
        </authorList>
    </citation>
    <scope>NUCLEOTIDE SEQUENCE [LARGE SCALE GENOMIC DNA]</scope>
</reference>
<protein>
    <recommendedName>
        <fullName evidence="1">Single-stranded DNA-binding protein</fullName>
        <shortName evidence="1">SSB protein</shortName>
    </recommendedName>
    <alternativeName>
        <fullName evidence="1">Helix-destabilizing protein</fullName>
    </alternativeName>
</protein>
<gene>
    <name evidence="4" type="ORF">LS2_14</name>
</gene>
<dbReference type="GO" id="GO:0006281">
    <property type="term" value="P:DNA repair"/>
    <property type="evidence" value="ECO:0007669"/>
    <property type="project" value="UniProtKB-UniRule"/>
</dbReference>
<comment type="domain">
    <text evidence="1">The acidic C-terminus is involved in modulating the ssDNA binding properties. It is also required for dimer formation and for interactions with the viral DNA polymerase and the helicase.</text>
</comment>
<keyword evidence="1" id="KW-0235">DNA replication</keyword>
<dbReference type="Pfam" id="PF21265">
    <property type="entry name" value="SBB_T7"/>
    <property type="match status" value="1"/>
</dbReference>
<feature type="region of interest" description="Disordered" evidence="2">
    <location>
        <begin position="204"/>
        <end position="224"/>
    </location>
</feature>
<name>A0A7D5FW54_9CAUD</name>
<comment type="similarity">
    <text evidence="1">Belongs to the Teseptimavirus single-stranded DNA-binding protein family.</text>
</comment>
<dbReference type="GO" id="GO:0006310">
    <property type="term" value="P:DNA recombination"/>
    <property type="evidence" value="ECO:0007669"/>
    <property type="project" value="UniProtKB-UniRule"/>
</dbReference>
<dbReference type="PIRSF" id="PIRSF004311">
    <property type="entry name" value="Helix_destablz_SSB_T7"/>
    <property type="match status" value="1"/>
</dbReference>
<dbReference type="InterPro" id="IPR016411">
    <property type="entry name" value="SSB_T7"/>
</dbReference>
<keyword evidence="1" id="KW-0234">DNA repair</keyword>
<dbReference type="Gene3D" id="2.40.50.140">
    <property type="entry name" value="Nucleic acid-binding proteins"/>
    <property type="match status" value="1"/>
</dbReference>
<dbReference type="SUPFAM" id="SSF50249">
    <property type="entry name" value="Nucleic acid-binding proteins"/>
    <property type="match status" value="1"/>
</dbReference>
<dbReference type="GO" id="GO:0039693">
    <property type="term" value="P:viral DNA genome replication"/>
    <property type="evidence" value="ECO:0007669"/>
    <property type="project" value="UniProtKB-UniRule"/>
</dbReference>
<evidence type="ECO:0000259" key="3">
    <source>
        <dbReference type="Pfam" id="PF21265"/>
    </source>
</evidence>
<keyword evidence="1" id="KW-0233">DNA recombination</keyword>
<dbReference type="InterPro" id="IPR012340">
    <property type="entry name" value="NA-bd_OB-fold"/>
</dbReference>
<keyword evidence="1" id="KW-0238">DNA-binding</keyword>
<dbReference type="HAMAP" id="MF_04153">
    <property type="entry name" value="SSB_T7"/>
    <property type="match status" value="1"/>
</dbReference>
<comment type="function">
    <text evidence="1">Single-stranded DNA-binding protein that participates in viral DNA replication, formation of concatemers, recombination and repair of double-stranded breaks. Coats the lagging-strand ssDNA as the replication fork advances and stimulates the activities of viral DNA polymerase and primase/helicase. Coordinates simultaneous synthesis of leading- and lagging-strands. Together with DNA primase/helicase, promotes pairing of two homologous DNA molecules containing complementary single-stranded regions and mediates homologous DNA strand exchange. Promotes also the formation of joint molecules. Disrupts loops, hairpins and other secondary structures present on ssDNA to reduce and eliminate pausing of viral DNA polymerase at specific sites during elongation.</text>
</comment>
<dbReference type="InterPro" id="IPR049476">
    <property type="entry name" value="SBB_BPT7"/>
</dbReference>
<sequence length="251" mass="27415">MAKEQLKTFTTPVAGIVEPYAWLNRADTKFNERGEHKVNLTFNLSDPKVRKMIDVLQKIHDDAYAKALADHEKNPPQVQRGKKPIEPREGDMPWIENGDGTVTLKLKCFASYLKDGKSEPIVLRFYDTDAKRIRDVPNIGAGSKLKVKFKVLPFKWNAATGASVKLQLESCLLVELKEWKGDGNGGDGGWGDDEDLGTGYKASTDGDFGSDDFGDDGSEGGDDSTLVAITTSNGPMVCKTGALCGCLPLWT</sequence>
<accession>A0A7D5FW54</accession>
<evidence type="ECO:0000313" key="4">
    <source>
        <dbReference type="EMBL" id="QLF86399.1"/>
    </source>
</evidence>